<evidence type="ECO:0000256" key="1">
    <source>
        <dbReference type="ARBA" id="ARBA00004141"/>
    </source>
</evidence>
<feature type="transmembrane region" description="Helical" evidence="7">
    <location>
        <begin position="428"/>
        <end position="449"/>
    </location>
</feature>
<feature type="transmembrane region" description="Helical" evidence="7">
    <location>
        <begin position="139"/>
        <end position="161"/>
    </location>
</feature>
<keyword evidence="2" id="KW-0813">Transport</keyword>
<keyword evidence="5 7" id="KW-0472">Membrane</keyword>
<feature type="compositionally biased region" description="Polar residues" evidence="6">
    <location>
        <begin position="16"/>
        <end position="29"/>
    </location>
</feature>
<evidence type="ECO:0000256" key="3">
    <source>
        <dbReference type="ARBA" id="ARBA00022692"/>
    </source>
</evidence>
<dbReference type="SUPFAM" id="SSF103473">
    <property type="entry name" value="MFS general substrate transporter"/>
    <property type="match status" value="1"/>
</dbReference>
<feature type="transmembrane region" description="Helical" evidence="7">
    <location>
        <begin position="395"/>
        <end position="416"/>
    </location>
</feature>
<dbReference type="EMBL" id="JANBPK010000923">
    <property type="protein sequence ID" value="KAJ2928539.1"/>
    <property type="molecule type" value="Genomic_DNA"/>
</dbReference>
<feature type="non-terminal residue" evidence="9">
    <location>
        <position position="490"/>
    </location>
</feature>
<sequence>MVDVEVKNGLELDTPPDSTHNLCPSSPDSSKAEKVLVLDEKAVWSKVDRRLLPILAVMYLFSFMDRANIGNARLQGLETQLKMTGNQYNMALTLFFIDTWCEPELTKPSWMIRWLPFITVLWGLIVVATGFVRNFHELLVARIFLGVAEAGFYPGVVYYLSMWYPRYMYQMRVAYFFGAASMAGAFSGLLAYGIGYMDGLRGLQGWSWIFIIEGAATVLAGIVAGIVMVDFPSTSKFLTPEEKQFILDEQRKFQSSLGEEEHFEPRHFWEAVTDWQVYCFVLISLGFVTPLYGITFFSPFGYSPAITQLLSIPPYVLATIAIYLFAYLSDKLHLRAPFLLASLAISFVGYAINVTNAPTGVKYFGIFLCVTGSYAGIPGLSAWQGNNTSGQYKRGIALGLHIGMANFGGAIGSSIFRKRDSPHFTLGFGLELMFILLGMIAIVITALTYKRINSRRDEIQRGEVGVHLGEDVLAERRKMGDRAVDFRYAL</sequence>
<evidence type="ECO:0000313" key="9">
    <source>
        <dbReference type="EMBL" id="KAJ2928539.1"/>
    </source>
</evidence>
<dbReference type="PANTHER" id="PTHR43791:SF18">
    <property type="entry name" value="NICOTINIC ACID TRANSPORTER TNA1, PUTATIVE (AFU_ORTHOLOGUE AFUA_3G03820)-RELATED"/>
    <property type="match status" value="1"/>
</dbReference>
<keyword evidence="10" id="KW-1185">Reference proteome</keyword>
<feature type="transmembrane region" description="Helical" evidence="7">
    <location>
        <begin position="338"/>
        <end position="357"/>
    </location>
</feature>
<gene>
    <name evidence="9" type="ORF">H1R20_g8555</name>
</gene>
<accession>A0A9W8MHC2</accession>
<evidence type="ECO:0000256" key="5">
    <source>
        <dbReference type="ARBA" id="ARBA00023136"/>
    </source>
</evidence>
<evidence type="ECO:0000256" key="6">
    <source>
        <dbReference type="SAM" id="MobiDB-lite"/>
    </source>
</evidence>
<feature type="compositionally biased region" description="Basic and acidic residues" evidence="6">
    <location>
        <begin position="1"/>
        <end position="10"/>
    </location>
</feature>
<dbReference type="InterPro" id="IPR020846">
    <property type="entry name" value="MFS_dom"/>
</dbReference>
<proteinExistence type="predicted"/>
<dbReference type="OrthoDB" id="2985014at2759"/>
<keyword evidence="3 7" id="KW-0812">Transmembrane</keyword>
<evidence type="ECO:0000313" key="10">
    <source>
        <dbReference type="Proteomes" id="UP001140091"/>
    </source>
</evidence>
<dbReference type="GO" id="GO:0016020">
    <property type="term" value="C:membrane"/>
    <property type="evidence" value="ECO:0007669"/>
    <property type="project" value="UniProtKB-SubCell"/>
</dbReference>
<feature type="transmembrane region" description="Helical" evidence="7">
    <location>
        <begin position="114"/>
        <end position="133"/>
    </location>
</feature>
<keyword evidence="4 7" id="KW-1133">Transmembrane helix</keyword>
<feature type="transmembrane region" description="Helical" evidence="7">
    <location>
        <begin position="275"/>
        <end position="294"/>
    </location>
</feature>
<reference evidence="9" key="1">
    <citation type="submission" date="2022-06" db="EMBL/GenBank/DDBJ databases">
        <title>Genome Sequence of Candolleomyces eurysporus.</title>
        <authorList>
            <person name="Buettner E."/>
        </authorList>
    </citation>
    <scope>NUCLEOTIDE SEQUENCE</scope>
    <source>
        <strain evidence="9">VTCC 930004</strain>
    </source>
</reference>
<dbReference type="Proteomes" id="UP001140091">
    <property type="component" value="Unassembled WGS sequence"/>
</dbReference>
<evidence type="ECO:0000256" key="2">
    <source>
        <dbReference type="ARBA" id="ARBA00022448"/>
    </source>
</evidence>
<dbReference type="GO" id="GO:0022857">
    <property type="term" value="F:transmembrane transporter activity"/>
    <property type="evidence" value="ECO:0007669"/>
    <property type="project" value="InterPro"/>
</dbReference>
<dbReference type="FunFam" id="1.20.1250.20:FF:000018">
    <property type="entry name" value="MFS transporter permease"/>
    <property type="match status" value="1"/>
</dbReference>
<protein>
    <recommendedName>
        <fullName evidence="8">Major facilitator superfamily (MFS) profile domain-containing protein</fullName>
    </recommendedName>
</protein>
<comment type="subcellular location">
    <subcellularLocation>
        <location evidence="1">Membrane</location>
        <topology evidence="1">Multi-pass membrane protein</topology>
    </subcellularLocation>
</comment>
<feature type="transmembrane region" description="Helical" evidence="7">
    <location>
        <begin position="173"/>
        <end position="194"/>
    </location>
</feature>
<dbReference type="Pfam" id="PF07690">
    <property type="entry name" value="MFS_1"/>
    <property type="match status" value="1"/>
</dbReference>
<feature type="transmembrane region" description="Helical" evidence="7">
    <location>
        <begin position="363"/>
        <end position="383"/>
    </location>
</feature>
<evidence type="ECO:0000256" key="7">
    <source>
        <dbReference type="SAM" id="Phobius"/>
    </source>
</evidence>
<feature type="domain" description="Major facilitator superfamily (MFS) profile" evidence="8">
    <location>
        <begin position="34"/>
        <end position="456"/>
    </location>
</feature>
<feature type="transmembrane region" description="Helical" evidence="7">
    <location>
        <begin position="206"/>
        <end position="229"/>
    </location>
</feature>
<dbReference type="FunFam" id="1.20.1250.20:FF:000013">
    <property type="entry name" value="MFS general substrate transporter"/>
    <property type="match status" value="1"/>
</dbReference>
<name>A0A9W8MHC2_9AGAR</name>
<feature type="transmembrane region" description="Helical" evidence="7">
    <location>
        <begin position="306"/>
        <end position="326"/>
    </location>
</feature>
<dbReference type="PANTHER" id="PTHR43791">
    <property type="entry name" value="PERMEASE-RELATED"/>
    <property type="match status" value="1"/>
</dbReference>
<evidence type="ECO:0000259" key="8">
    <source>
        <dbReference type="PROSITE" id="PS50850"/>
    </source>
</evidence>
<dbReference type="Gene3D" id="1.20.1250.20">
    <property type="entry name" value="MFS general substrate transporter like domains"/>
    <property type="match status" value="2"/>
</dbReference>
<organism evidence="9 10">
    <name type="scientific">Candolleomyces eurysporus</name>
    <dbReference type="NCBI Taxonomy" id="2828524"/>
    <lineage>
        <taxon>Eukaryota</taxon>
        <taxon>Fungi</taxon>
        <taxon>Dikarya</taxon>
        <taxon>Basidiomycota</taxon>
        <taxon>Agaricomycotina</taxon>
        <taxon>Agaricomycetes</taxon>
        <taxon>Agaricomycetidae</taxon>
        <taxon>Agaricales</taxon>
        <taxon>Agaricineae</taxon>
        <taxon>Psathyrellaceae</taxon>
        <taxon>Candolleomyces</taxon>
    </lineage>
</organism>
<dbReference type="InterPro" id="IPR011701">
    <property type="entry name" value="MFS"/>
</dbReference>
<dbReference type="AlphaFoldDB" id="A0A9W8MHC2"/>
<dbReference type="InterPro" id="IPR036259">
    <property type="entry name" value="MFS_trans_sf"/>
</dbReference>
<evidence type="ECO:0000256" key="4">
    <source>
        <dbReference type="ARBA" id="ARBA00022989"/>
    </source>
</evidence>
<feature type="region of interest" description="Disordered" evidence="6">
    <location>
        <begin position="1"/>
        <end position="29"/>
    </location>
</feature>
<dbReference type="PROSITE" id="PS50850">
    <property type="entry name" value="MFS"/>
    <property type="match status" value="1"/>
</dbReference>
<comment type="caution">
    <text evidence="9">The sequence shown here is derived from an EMBL/GenBank/DDBJ whole genome shotgun (WGS) entry which is preliminary data.</text>
</comment>